<evidence type="ECO:0000313" key="3">
    <source>
        <dbReference type="Proteomes" id="UP000301737"/>
    </source>
</evidence>
<keyword evidence="1" id="KW-0472">Membrane</keyword>
<evidence type="ECO:0000313" key="2">
    <source>
        <dbReference type="EMBL" id="GCF00741.1"/>
    </source>
</evidence>
<evidence type="ECO:0000256" key="1">
    <source>
        <dbReference type="SAM" id="Phobius"/>
    </source>
</evidence>
<dbReference type="EMBL" id="BIMX01000021">
    <property type="protein sequence ID" value="GCF00741.1"/>
    <property type="molecule type" value="Genomic_DNA"/>
</dbReference>
<reference evidence="2 3" key="1">
    <citation type="submission" date="2019-01" db="EMBL/GenBank/DDBJ databases">
        <title>Draft Genome Sequencing of Zygosaccharomyces mellis Ca-7.</title>
        <authorList>
            <person name="Shiwa Y."/>
            <person name="Kanesaki Y."/>
            <person name="Ishige T."/>
            <person name="Mura K."/>
            <person name="Hori T."/>
            <person name="Tamura T."/>
        </authorList>
    </citation>
    <scope>NUCLEOTIDE SEQUENCE [LARGE SCALE GENOMIC DNA]</scope>
    <source>
        <strain evidence="2 3">Ca-7</strain>
    </source>
</reference>
<keyword evidence="1" id="KW-1133">Transmembrane helix</keyword>
<keyword evidence="1" id="KW-0812">Transmembrane</keyword>
<protein>
    <submittedName>
        <fullName evidence="2">Uncharacterized protein</fullName>
    </submittedName>
</protein>
<dbReference type="Proteomes" id="UP000301737">
    <property type="component" value="Unassembled WGS sequence"/>
</dbReference>
<keyword evidence="3" id="KW-1185">Reference proteome</keyword>
<dbReference type="AlphaFoldDB" id="A0A4C2E910"/>
<accession>A0A4C2E910</accession>
<comment type="caution">
    <text evidence="2">The sequence shown here is derived from an EMBL/GenBank/DDBJ whole genome shotgun (WGS) entry which is preliminary data.</text>
</comment>
<name>A0A4C2E910_9SACH</name>
<dbReference type="OrthoDB" id="4065836at2759"/>
<feature type="transmembrane region" description="Helical" evidence="1">
    <location>
        <begin position="6"/>
        <end position="27"/>
    </location>
</feature>
<organism evidence="2 3">
    <name type="scientific">Zygosaccharomyces mellis</name>
    <dbReference type="NCBI Taxonomy" id="42258"/>
    <lineage>
        <taxon>Eukaryota</taxon>
        <taxon>Fungi</taxon>
        <taxon>Dikarya</taxon>
        <taxon>Ascomycota</taxon>
        <taxon>Saccharomycotina</taxon>
        <taxon>Saccharomycetes</taxon>
        <taxon>Saccharomycetales</taxon>
        <taxon>Saccharomycetaceae</taxon>
        <taxon>Zygosaccharomyces</taxon>
    </lineage>
</organism>
<feature type="transmembrane region" description="Helical" evidence="1">
    <location>
        <begin position="185"/>
        <end position="211"/>
    </location>
</feature>
<sequence>MYFSSIINVLAVLLFLSNMGIGTPLPIDFKKLTKDISNNTPQGPNRNTFVPNIKYKLPFMGISDPNPSRAQQELSQVLQKLAEVDKLILQITEKYHDQKQILYAFETLLKLKNNQMDTDKRSLCTTTKHLTQLIKALNIMISTHWNNRDTNLEIMAVGDLTPNVNVTTNSNSYPGLKRVLSTGGFVFLIFSTASDICVMTGGAFCVAVYLAGTGGIVIWLNSIYKTALNIN</sequence>
<proteinExistence type="predicted"/>
<gene>
    <name evidence="2" type="ORF">ZYGM_002323</name>
</gene>